<evidence type="ECO:0000256" key="2">
    <source>
        <dbReference type="ARBA" id="ARBA00022573"/>
    </source>
</evidence>
<dbReference type="EC" id="2.1.1.152" evidence="7"/>
<dbReference type="Gene3D" id="3.30.950.10">
    <property type="entry name" value="Methyltransferase, Cobalt-precorrin-4 Transmethylase, Domain 2"/>
    <property type="match status" value="1"/>
</dbReference>
<dbReference type="EMBL" id="WOEY01000166">
    <property type="protein sequence ID" value="NPT47622.1"/>
    <property type="molecule type" value="Genomic_DNA"/>
</dbReference>
<proteinExistence type="predicted"/>
<dbReference type="InterPro" id="IPR014776">
    <property type="entry name" value="4pyrrole_Mease_sub2"/>
</dbReference>
<dbReference type="InterPro" id="IPR012797">
    <property type="entry name" value="CobF"/>
</dbReference>
<organism evidence="7 8">
    <name type="scientific">Paraburkholderia solitsugae</name>
    <dbReference type="NCBI Taxonomy" id="2675748"/>
    <lineage>
        <taxon>Bacteria</taxon>
        <taxon>Pseudomonadati</taxon>
        <taxon>Pseudomonadota</taxon>
        <taxon>Betaproteobacteria</taxon>
        <taxon>Burkholderiales</taxon>
        <taxon>Burkholderiaceae</taxon>
        <taxon>Paraburkholderia</taxon>
    </lineage>
</organism>
<evidence type="ECO:0000256" key="3">
    <source>
        <dbReference type="ARBA" id="ARBA00022603"/>
    </source>
</evidence>
<comment type="pathway">
    <text evidence="1">Cofactor biosynthesis; adenosylcobalamin biosynthesis.</text>
</comment>
<dbReference type="PANTHER" id="PTHR43467">
    <property type="entry name" value="COBALT-PRECORRIN-2 C(20)-METHYLTRANSFERASE"/>
    <property type="match status" value="1"/>
</dbReference>
<name>A0ABX2C6U8_9BURK</name>
<evidence type="ECO:0000256" key="1">
    <source>
        <dbReference type="ARBA" id="ARBA00004953"/>
    </source>
</evidence>
<dbReference type="GO" id="GO:0043819">
    <property type="term" value="F:precorrin-6A synthase (deacetylating) activity"/>
    <property type="evidence" value="ECO:0007669"/>
    <property type="project" value="UniProtKB-EC"/>
</dbReference>
<dbReference type="Gene3D" id="3.40.1010.10">
    <property type="entry name" value="Cobalt-precorrin-4 Transmethylase, Domain 1"/>
    <property type="match status" value="1"/>
</dbReference>
<comment type="caution">
    <text evidence="7">The sequence shown here is derived from an EMBL/GenBank/DDBJ whole genome shotgun (WGS) entry which is preliminary data.</text>
</comment>
<keyword evidence="2" id="KW-0169">Cobalamin biosynthesis</keyword>
<dbReference type="CDD" id="cd11643">
    <property type="entry name" value="Precorrin-6A-synthase"/>
    <property type="match status" value="1"/>
</dbReference>
<dbReference type="PIRSF" id="PIRSF036525">
    <property type="entry name" value="CobF"/>
    <property type="match status" value="1"/>
</dbReference>
<sequence length="254" mass="28520">MKKILIIGIGAGNPEYLTVQAINALNEVDVFFVMDKGVAKEKLVALRKDIIERYVKDDGYRIVEATSPERRRDVADYLTAVEDLNRDKQRVFERLISDELSDGECGAFLVWGDPSLYDSTIRILDAIVAGGKHEFDYEVIPGISSVQALAARHRVPLNHIGRSIEITNGRGIAEGFPSNVDSVVVMLDSQNAYRHLADEDLDIYWGAYVGTPDEILISGKLRDVMDDIERVRAEARRTHGWIMDTYLLRKRGGV</sequence>
<evidence type="ECO:0000256" key="5">
    <source>
        <dbReference type="ARBA" id="ARBA00022691"/>
    </source>
</evidence>
<accession>A0ABX2C6U8</accession>
<evidence type="ECO:0000256" key="4">
    <source>
        <dbReference type="ARBA" id="ARBA00022679"/>
    </source>
</evidence>
<protein>
    <submittedName>
        <fullName evidence="7">Precorrin-6A synthase (Deacetylating)</fullName>
        <ecNumber evidence="7">2.1.1.152</ecNumber>
    </submittedName>
</protein>
<keyword evidence="4 7" id="KW-0808">Transferase</keyword>
<feature type="domain" description="Tetrapyrrole methylase" evidence="6">
    <location>
        <begin position="3"/>
        <end position="224"/>
    </location>
</feature>
<reference evidence="7 8" key="1">
    <citation type="submission" date="2019-11" db="EMBL/GenBank/DDBJ databases">
        <title>Metabolism of dissolved organic matter in forest soils.</title>
        <authorList>
            <person name="Cyle K.T."/>
            <person name="Wilhelm R.C."/>
            <person name="Martinez C.E."/>
        </authorList>
    </citation>
    <scope>NUCLEOTIDE SEQUENCE [LARGE SCALE GENOMIC DNA]</scope>
    <source>
        <strain evidence="7 8">1N</strain>
    </source>
</reference>
<dbReference type="Proteomes" id="UP000652198">
    <property type="component" value="Unassembled WGS sequence"/>
</dbReference>
<dbReference type="InterPro" id="IPR035996">
    <property type="entry name" value="4pyrrol_Methylase_sf"/>
</dbReference>
<dbReference type="SUPFAM" id="SSF53790">
    <property type="entry name" value="Tetrapyrrole methylase"/>
    <property type="match status" value="1"/>
</dbReference>
<keyword evidence="5" id="KW-0949">S-adenosyl-L-methionine</keyword>
<dbReference type="NCBIfam" id="TIGR02434">
    <property type="entry name" value="CobF"/>
    <property type="match status" value="1"/>
</dbReference>
<keyword evidence="3 7" id="KW-0489">Methyltransferase</keyword>
<dbReference type="GO" id="GO:0032259">
    <property type="term" value="P:methylation"/>
    <property type="evidence" value="ECO:0007669"/>
    <property type="project" value="UniProtKB-KW"/>
</dbReference>
<evidence type="ECO:0000259" key="6">
    <source>
        <dbReference type="Pfam" id="PF00590"/>
    </source>
</evidence>
<dbReference type="InterPro" id="IPR000878">
    <property type="entry name" value="4pyrrol_Mease"/>
</dbReference>
<dbReference type="PANTHER" id="PTHR43467:SF1">
    <property type="entry name" value="PRECORRIN-6A SYNTHASE [DEACETYLATING]"/>
    <property type="match status" value="1"/>
</dbReference>
<evidence type="ECO:0000313" key="7">
    <source>
        <dbReference type="EMBL" id="NPT47622.1"/>
    </source>
</evidence>
<evidence type="ECO:0000313" key="8">
    <source>
        <dbReference type="Proteomes" id="UP000652198"/>
    </source>
</evidence>
<keyword evidence="8" id="KW-1185">Reference proteome</keyword>
<dbReference type="InterPro" id="IPR014777">
    <property type="entry name" value="4pyrrole_Mease_sub1"/>
</dbReference>
<dbReference type="RefSeq" id="WP_172318359.1">
    <property type="nucleotide sequence ID" value="NZ_WOEY01000166.1"/>
</dbReference>
<gene>
    <name evidence="7" type="ORF">GNZ12_41305</name>
</gene>
<dbReference type="Pfam" id="PF00590">
    <property type="entry name" value="TP_methylase"/>
    <property type="match status" value="1"/>
</dbReference>